<evidence type="ECO:0000313" key="4">
    <source>
        <dbReference type="Proteomes" id="UP000011087"/>
    </source>
</evidence>
<reference evidence="3" key="3">
    <citation type="submission" date="2015-06" db="UniProtKB">
        <authorList>
            <consortium name="EnsemblProtists"/>
        </authorList>
    </citation>
    <scope>IDENTIFICATION</scope>
</reference>
<name>L1JEE4_GUITC</name>
<evidence type="ECO:0000313" key="3">
    <source>
        <dbReference type="EnsemblProtists" id="EKX46509"/>
    </source>
</evidence>
<feature type="transmembrane region" description="Helical" evidence="1">
    <location>
        <begin position="919"/>
        <end position="940"/>
    </location>
</feature>
<feature type="transmembrane region" description="Helical" evidence="1">
    <location>
        <begin position="144"/>
        <end position="162"/>
    </location>
</feature>
<keyword evidence="1" id="KW-1133">Transmembrane helix</keyword>
<gene>
    <name evidence="2" type="ORF">GUITHDRAFT_107714</name>
</gene>
<keyword evidence="1" id="KW-0472">Membrane</keyword>
<proteinExistence type="predicted"/>
<keyword evidence="4" id="KW-1185">Reference proteome</keyword>
<feature type="transmembrane region" description="Helical" evidence="1">
    <location>
        <begin position="835"/>
        <end position="857"/>
    </location>
</feature>
<evidence type="ECO:0000313" key="2">
    <source>
        <dbReference type="EMBL" id="EKX46509.1"/>
    </source>
</evidence>
<feature type="transmembrane region" description="Helical" evidence="1">
    <location>
        <begin position="946"/>
        <end position="965"/>
    </location>
</feature>
<dbReference type="EMBL" id="JH992994">
    <property type="protein sequence ID" value="EKX46509.1"/>
    <property type="molecule type" value="Genomic_DNA"/>
</dbReference>
<dbReference type="Proteomes" id="UP000011087">
    <property type="component" value="Unassembled WGS sequence"/>
</dbReference>
<accession>L1JEE4</accession>
<keyword evidence="1" id="KW-0812">Transmembrane</keyword>
<reference evidence="4" key="2">
    <citation type="submission" date="2012-11" db="EMBL/GenBank/DDBJ databases">
        <authorList>
            <person name="Kuo A."/>
            <person name="Curtis B.A."/>
            <person name="Tanifuji G."/>
            <person name="Burki F."/>
            <person name="Gruber A."/>
            <person name="Irimia M."/>
            <person name="Maruyama S."/>
            <person name="Arias M.C."/>
            <person name="Ball S.G."/>
            <person name="Gile G.H."/>
            <person name="Hirakawa Y."/>
            <person name="Hopkins J.F."/>
            <person name="Rensing S.A."/>
            <person name="Schmutz J."/>
            <person name="Symeonidi A."/>
            <person name="Elias M."/>
            <person name="Eveleigh R.J."/>
            <person name="Herman E.K."/>
            <person name="Klute M.J."/>
            <person name="Nakayama T."/>
            <person name="Obornik M."/>
            <person name="Reyes-Prieto A."/>
            <person name="Armbrust E.V."/>
            <person name="Aves S.J."/>
            <person name="Beiko R.G."/>
            <person name="Coutinho P."/>
            <person name="Dacks J.B."/>
            <person name="Durnford D.G."/>
            <person name="Fast N.M."/>
            <person name="Green B.R."/>
            <person name="Grisdale C."/>
            <person name="Hempe F."/>
            <person name="Henrissat B."/>
            <person name="Hoppner M.P."/>
            <person name="Ishida K.-I."/>
            <person name="Kim E."/>
            <person name="Koreny L."/>
            <person name="Kroth P.G."/>
            <person name="Liu Y."/>
            <person name="Malik S.-B."/>
            <person name="Maier U.G."/>
            <person name="McRose D."/>
            <person name="Mock T."/>
            <person name="Neilson J.A."/>
            <person name="Onodera N.T."/>
            <person name="Poole A.M."/>
            <person name="Pritham E.J."/>
            <person name="Richards T.A."/>
            <person name="Rocap G."/>
            <person name="Roy S.W."/>
            <person name="Sarai C."/>
            <person name="Schaack S."/>
            <person name="Shirato S."/>
            <person name="Slamovits C.H."/>
            <person name="Spencer D.F."/>
            <person name="Suzuki S."/>
            <person name="Worden A.Z."/>
            <person name="Zauner S."/>
            <person name="Barry K."/>
            <person name="Bell C."/>
            <person name="Bharti A.K."/>
            <person name="Crow J.A."/>
            <person name="Grimwood J."/>
            <person name="Kramer R."/>
            <person name="Lindquist E."/>
            <person name="Lucas S."/>
            <person name="Salamov A."/>
            <person name="McFadden G.I."/>
            <person name="Lane C.E."/>
            <person name="Keeling P.J."/>
            <person name="Gray M.W."/>
            <person name="Grigoriev I.V."/>
            <person name="Archibald J.M."/>
        </authorList>
    </citation>
    <scope>NUCLEOTIDE SEQUENCE</scope>
    <source>
        <strain evidence="4">CCMP2712</strain>
    </source>
</reference>
<dbReference type="PaxDb" id="55529-EKX46509"/>
<dbReference type="GeneID" id="17303189"/>
<organism evidence="2">
    <name type="scientific">Guillardia theta (strain CCMP2712)</name>
    <name type="common">Cryptophyte</name>
    <dbReference type="NCBI Taxonomy" id="905079"/>
    <lineage>
        <taxon>Eukaryota</taxon>
        <taxon>Cryptophyceae</taxon>
        <taxon>Pyrenomonadales</taxon>
        <taxon>Geminigeraceae</taxon>
        <taxon>Guillardia</taxon>
    </lineage>
</organism>
<feature type="transmembrane region" description="Helical" evidence="1">
    <location>
        <begin position="168"/>
        <end position="189"/>
    </location>
</feature>
<feature type="transmembrane region" description="Helical" evidence="1">
    <location>
        <begin position="240"/>
        <end position="268"/>
    </location>
</feature>
<dbReference type="HOGENOM" id="CLU_005527_0_0_1"/>
<dbReference type="EnsemblProtists" id="EKX46509">
    <property type="protein sequence ID" value="EKX46509"/>
    <property type="gene ID" value="GUITHDRAFT_107714"/>
</dbReference>
<protein>
    <submittedName>
        <fullName evidence="2 3">Uncharacterized protein</fullName>
    </submittedName>
</protein>
<dbReference type="KEGG" id="gtt:GUITHDRAFT_107714"/>
<dbReference type="RefSeq" id="XP_005833489.1">
    <property type="nucleotide sequence ID" value="XM_005833432.1"/>
</dbReference>
<evidence type="ECO:0000256" key="1">
    <source>
        <dbReference type="SAM" id="Phobius"/>
    </source>
</evidence>
<reference evidence="2 4" key="1">
    <citation type="journal article" date="2012" name="Nature">
        <title>Algal genomes reveal evolutionary mosaicism and the fate of nucleomorphs.</title>
        <authorList>
            <consortium name="DOE Joint Genome Institute"/>
            <person name="Curtis B.A."/>
            <person name="Tanifuji G."/>
            <person name="Burki F."/>
            <person name="Gruber A."/>
            <person name="Irimia M."/>
            <person name="Maruyama S."/>
            <person name="Arias M.C."/>
            <person name="Ball S.G."/>
            <person name="Gile G.H."/>
            <person name="Hirakawa Y."/>
            <person name="Hopkins J.F."/>
            <person name="Kuo A."/>
            <person name="Rensing S.A."/>
            <person name="Schmutz J."/>
            <person name="Symeonidi A."/>
            <person name="Elias M."/>
            <person name="Eveleigh R.J."/>
            <person name="Herman E.K."/>
            <person name="Klute M.J."/>
            <person name="Nakayama T."/>
            <person name="Obornik M."/>
            <person name="Reyes-Prieto A."/>
            <person name="Armbrust E.V."/>
            <person name="Aves S.J."/>
            <person name="Beiko R.G."/>
            <person name="Coutinho P."/>
            <person name="Dacks J.B."/>
            <person name="Durnford D.G."/>
            <person name="Fast N.M."/>
            <person name="Green B.R."/>
            <person name="Grisdale C.J."/>
            <person name="Hempel F."/>
            <person name="Henrissat B."/>
            <person name="Hoppner M.P."/>
            <person name="Ishida K."/>
            <person name="Kim E."/>
            <person name="Koreny L."/>
            <person name="Kroth P.G."/>
            <person name="Liu Y."/>
            <person name="Malik S.B."/>
            <person name="Maier U.G."/>
            <person name="McRose D."/>
            <person name="Mock T."/>
            <person name="Neilson J.A."/>
            <person name="Onodera N.T."/>
            <person name="Poole A.M."/>
            <person name="Pritham E.J."/>
            <person name="Richards T.A."/>
            <person name="Rocap G."/>
            <person name="Roy S.W."/>
            <person name="Sarai C."/>
            <person name="Schaack S."/>
            <person name="Shirato S."/>
            <person name="Slamovits C.H."/>
            <person name="Spencer D.F."/>
            <person name="Suzuki S."/>
            <person name="Worden A.Z."/>
            <person name="Zauner S."/>
            <person name="Barry K."/>
            <person name="Bell C."/>
            <person name="Bharti A.K."/>
            <person name="Crow J.A."/>
            <person name="Grimwood J."/>
            <person name="Kramer R."/>
            <person name="Lindquist E."/>
            <person name="Lucas S."/>
            <person name="Salamov A."/>
            <person name="McFadden G.I."/>
            <person name="Lane C.E."/>
            <person name="Keeling P.J."/>
            <person name="Gray M.W."/>
            <person name="Grigoriev I.V."/>
            <person name="Archibald J.M."/>
        </authorList>
    </citation>
    <scope>NUCLEOTIDE SEQUENCE</scope>
    <source>
        <strain evidence="2 4">CCMP2712</strain>
    </source>
</reference>
<feature type="transmembrane region" description="Helical" evidence="1">
    <location>
        <begin position="667"/>
        <end position="690"/>
    </location>
</feature>
<dbReference type="AlphaFoldDB" id="L1JEE4"/>
<sequence>MTMSNTSQNDDIETASPVDARTEIALSTIIEVNHASFLDAFVRNYTQQPGNFMDLALKDRHVYRHDPLLSVFSWEPITSFMTSRAGQLIALLVAVPWLVVRIYEVAALRQQDFFFPSISSMHVILEPRAIPSNVSCGWDARLELLSWFFPPLALLMAGIGAALDRVQWVNKIFVFFGALDAACNMLIFLRLEVRGDYHKTMLGTPSFLFLLVAVKDVLLFPGPLLYSESSAIELGLLSNVVYACAAGAWLVSYQSIIVIIVLSMVLMLRRALVYRGERMIAGDRAAFCREWEGLADRSKEAIQHLSKQVREYTSTMAERVARADDETAEDAEARSSLRQLHTLYGSGRSLTETVQKGTFVVEQRSAAGPVNSLDQLYAHAVLIEPIFREKALGLAAEAKGMIPLRLSADDKREYVRLEDIRGDVILMRHVEWPRIKNVDRAIDKILRLCDGQTSRLLDVVRQCIVFERLEDLCECLERILGDPEIVVMRIKNRLDPSFDARTTGGYRDVAVNLRVVTERTRELGVAGHVCELRLGVMGMHVLSTRERRLRYRGVKQVLRYERAWWSKEKVCSKVENVSIQVSMSQVSESIESTQEGLSRAQGRMQTFEQCDDCPQSSFMKYKGKYPGGIMDEKLRNIVTGIQNTMTSSVIFSSNPVKNTLQKVTTQVVLLAVAGFLTYMYVASLNVSGFLENKATSVYVARLHIQEYRDQAPRASIPSASVSNFSLMLDSCNQRSPASTKTVNNTLYFFFAPPAEANGWHFSLNPDKQLAGYDPIAFNLSILERPVGSGEEVESVSGKAWKDWTSFSCRERPGMGVCKEGEAYRGARMYFNVQYLVFRILAILISIIQPLVCILAVVTARLGYRRVPKTMFASLFHVVGVFEIFFFAVGNETTGSGLIWGIGDLSFGMVIEFREQYMMTVLPFYSIFTSVGVSSLVTHGYKRVPDISNLGWSNFPLIAMWLYFTIGRKLHLHRAFKNVKSELLKYNDLWESLSSSQTSRLTLERIGQLVSQVQVPTRLAQSRVHDPDSPLEESSSPLEWMLRKSQGGSFSLRVPSKSVWPLSKDPRVVSLDQLYAQAVFADPIFRKKVQELAEESRGLFPALPSGSEGLVECIGWREAKEDEELQQRIRWAPMKSVDRAVEKLVRSYNNDVSRLLDVVRQCIVFEQLEDLCECLERILGDPEIVVMRIKNRLDPSFDARTTGGYRDVAVNLRVVTERTRELGVAGHVCELQLLVKGFMDLRTTEGHKRYVAYRNLRCE</sequence>
<feature type="transmembrane region" description="Helical" evidence="1">
    <location>
        <begin position="201"/>
        <end position="220"/>
    </location>
</feature>